<evidence type="ECO:0000313" key="8">
    <source>
        <dbReference type="EMBL" id="PNT76230.1"/>
    </source>
</evidence>
<sequence>MVVLTGCTATMVITYLDDVWKITRLDLAHNHELHPPGESRFLRSHKKMTVEETMMIRTCNACKIPTRKIMAILAYMRWGGGGGGLKALSYTKKDVSNVRTSIRTESGINEMMKMLEYFLRKKEKDKMFYYKIDSDEEGRVTNIFWSDGYSRELYKDCGDLVSFDTTYRTNRYNLPFAPIVGITSHGDNCLFGCAFLQNEIAKTFIWLFETLLECMGGKELVSIITDQDAAMRTAIKQVFPRTNHRNCLFHIMKKAQEKAVMTFATTPSLHDDFMDIVHRSVTIAEFERLWTQMTVNYKLEHITYFKIMWANRWRFVPVYFKTCFYPFVQTTARSEGTNAIFKDNVSCTHSVSSFLDEYDRIAEGIEENQKHHDSVTRDTKAKLNSAYFFELQAARLLNRSIFYKFQKQVIHSTRYNVDVTEANRKYSVYKTEKQSRKDFRLRRYVVSVNLPASDYSCICCKFQKDGLLCAHVLRVLVHLNITELDEKYFIDIWRPKEKKIKRNIANNIPVDLTGEDTQMRYNVISKRMTDLASRAVKNNGRYAFLLKEVDNLE</sequence>
<dbReference type="InterPro" id="IPR031052">
    <property type="entry name" value="FHY3/FAR1"/>
</dbReference>
<organism evidence="8">
    <name type="scientific">Brachypodium distachyon</name>
    <name type="common">Purple false brome</name>
    <name type="synonym">Trachynia distachya</name>
    <dbReference type="NCBI Taxonomy" id="15368"/>
    <lineage>
        <taxon>Eukaryota</taxon>
        <taxon>Viridiplantae</taxon>
        <taxon>Streptophyta</taxon>
        <taxon>Embryophyta</taxon>
        <taxon>Tracheophyta</taxon>
        <taxon>Spermatophyta</taxon>
        <taxon>Magnoliopsida</taxon>
        <taxon>Liliopsida</taxon>
        <taxon>Poales</taxon>
        <taxon>Poaceae</taxon>
        <taxon>BOP clade</taxon>
        <taxon>Pooideae</taxon>
        <taxon>Stipodae</taxon>
        <taxon>Brachypodieae</taxon>
        <taxon>Brachypodium</taxon>
    </lineage>
</organism>
<reference evidence="9" key="3">
    <citation type="submission" date="2018-08" db="UniProtKB">
        <authorList>
            <consortium name="EnsemblPlants"/>
        </authorList>
    </citation>
    <scope>IDENTIFICATION</scope>
    <source>
        <strain evidence="9">cv. Bd21</strain>
    </source>
</reference>
<comment type="function">
    <text evidence="6">Putative transcription activator involved in regulating light control of development.</text>
</comment>
<dbReference type="InterPro" id="IPR007527">
    <property type="entry name" value="Znf_SWIM"/>
</dbReference>
<protein>
    <recommendedName>
        <fullName evidence="6">Protein FAR1-RELATED SEQUENCE</fullName>
    </recommendedName>
</protein>
<dbReference type="PANTHER" id="PTHR31669:SF180">
    <property type="entry name" value="PROTEIN FAR1-RELATED SEQUENCE"/>
    <property type="match status" value="1"/>
</dbReference>
<evidence type="ECO:0000313" key="9">
    <source>
        <dbReference type="EnsemblPlants" id="PNT76230"/>
    </source>
</evidence>
<reference evidence="8 9" key="1">
    <citation type="journal article" date="2010" name="Nature">
        <title>Genome sequencing and analysis of the model grass Brachypodium distachyon.</title>
        <authorList>
            <consortium name="International Brachypodium Initiative"/>
        </authorList>
    </citation>
    <scope>NUCLEOTIDE SEQUENCE [LARGE SCALE GENOMIC DNA]</scope>
    <source>
        <strain evidence="8 9">Bd21</strain>
    </source>
</reference>
<gene>
    <name evidence="8" type="ORF">BRADI_1g46084v3</name>
</gene>
<comment type="subcellular location">
    <subcellularLocation>
        <location evidence="6">Nucleus</location>
    </subcellularLocation>
</comment>
<dbReference type="PANTHER" id="PTHR31669">
    <property type="entry name" value="PROTEIN FAR1-RELATED SEQUENCE 10-RELATED"/>
    <property type="match status" value="1"/>
</dbReference>
<evidence type="ECO:0000256" key="2">
    <source>
        <dbReference type="ARBA" id="ARBA00022723"/>
    </source>
</evidence>
<feature type="domain" description="SWIM-type" evidence="7">
    <location>
        <begin position="444"/>
        <end position="480"/>
    </location>
</feature>
<dbReference type="SMART" id="SM00575">
    <property type="entry name" value="ZnF_PMZ"/>
    <property type="match status" value="1"/>
</dbReference>
<dbReference type="OrthoDB" id="645077at2759"/>
<dbReference type="GO" id="GO:0008270">
    <property type="term" value="F:zinc ion binding"/>
    <property type="evidence" value="ECO:0007669"/>
    <property type="project" value="UniProtKB-UniRule"/>
</dbReference>
<keyword evidence="2 6" id="KW-0479">Metal-binding</keyword>
<evidence type="ECO:0000313" key="10">
    <source>
        <dbReference type="Proteomes" id="UP000008810"/>
    </source>
</evidence>
<evidence type="ECO:0000259" key="7">
    <source>
        <dbReference type="PROSITE" id="PS50966"/>
    </source>
</evidence>
<dbReference type="GO" id="GO:0006355">
    <property type="term" value="P:regulation of DNA-templated transcription"/>
    <property type="evidence" value="ECO:0007669"/>
    <property type="project" value="UniProtKB-UniRule"/>
</dbReference>
<keyword evidence="4 6" id="KW-0862">Zinc</keyword>
<dbReference type="InterPro" id="IPR018289">
    <property type="entry name" value="MULE_transposase_dom"/>
</dbReference>
<dbReference type="Gramene" id="PNT76230">
    <property type="protein sequence ID" value="PNT76230"/>
    <property type="gene ID" value="BRADI_1g46084v3"/>
</dbReference>
<proteinExistence type="inferred from homology"/>
<dbReference type="Pfam" id="PF04434">
    <property type="entry name" value="SWIM"/>
    <property type="match status" value="1"/>
</dbReference>
<name>A0A2K2DPM6_BRADI</name>
<evidence type="ECO:0000256" key="5">
    <source>
        <dbReference type="PROSITE-ProRule" id="PRU00325"/>
    </source>
</evidence>
<dbReference type="AlphaFoldDB" id="A0A2K2DPM6"/>
<keyword evidence="3 5" id="KW-0863">Zinc-finger</keyword>
<keyword evidence="10" id="KW-1185">Reference proteome</keyword>
<dbReference type="EnsemblPlants" id="PNT76230">
    <property type="protein sequence ID" value="PNT76230"/>
    <property type="gene ID" value="BRADI_1g46084v3"/>
</dbReference>
<evidence type="ECO:0000256" key="1">
    <source>
        <dbReference type="ARBA" id="ARBA00005889"/>
    </source>
</evidence>
<dbReference type="GO" id="GO:0005634">
    <property type="term" value="C:nucleus"/>
    <property type="evidence" value="ECO:0007669"/>
    <property type="project" value="UniProtKB-SubCell"/>
</dbReference>
<dbReference type="InterPro" id="IPR006564">
    <property type="entry name" value="Znf_PMZ"/>
</dbReference>
<dbReference type="InParanoid" id="A0A2K2DPM6"/>
<evidence type="ECO:0000256" key="4">
    <source>
        <dbReference type="ARBA" id="ARBA00022833"/>
    </source>
</evidence>
<accession>A0A2K2DPM6</accession>
<dbReference type="Proteomes" id="UP000008810">
    <property type="component" value="Chromosome 1"/>
</dbReference>
<evidence type="ECO:0000256" key="3">
    <source>
        <dbReference type="ARBA" id="ARBA00022771"/>
    </source>
</evidence>
<comment type="similarity">
    <text evidence="1 6">Belongs to the FHY3/FAR1 family.</text>
</comment>
<reference evidence="8" key="2">
    <citation type="submission" date="2017-06" db="EMBL/GenBank/DDBJ databases">
        <title>WGS assembly of Brachypodium distachyon.</title>
        <authorList>
            <consortium name="The International Brachypodium Initiative"/>
            <person name="Lucas S."/>
            <person name="Harmon-Smith M."/>
            <person name="Lail K."/>
            <person name="Tice H."/>
            <person name="Grimwood J."/>
            <person name="Bruce D."/>
            <person name="Barry K."/>
            <person name="Shu S."/>
            <person name="Lindquist E."/>
            <person name="Wang M."/>
            <person name="Pitluck S."/>
            <person name="Vogel J.P."/>
            <person name="Garvin D.F."/>
            <person name="Mockler T.C."/>
            <person name="Schmutz J."/>
            <person name="Rokhsar D."/>
            <person name="Bevan M.W."/>
        </authorList>
    </citation>
    <scope>NUCLEOTIDE SEQUENCE</scope>
    <source>
        <strain evidence="8">Bd21</strain>
    </source>
</reference>
<dbReference type="Pfam" id="PF10551">
    <property type="entry name" value="MULE"/>
    <property type="match status" value="1"/>
</dbReference>
<dbReference type="EMBL" id="CM000880">
    <property type="protein sequence ID" value="PNT76230.1"/>
    <property type="molecule type" value="Genomic_DNA"/>
</dbReference>
<evidence type="ECO:0000256" key="6">
    <source>
        <dbReference type="RuleBase" id="RU367018"/>
    </source>
</evidence>
<keyword evidence="6" id="KW-0539">Nucleus</keyword>
<dbReference type="PROSITE" id="PS50966">
    <property type="entry name" value="ZF_SWIM"/>
    <property type="match status" value="1"/>
</dbReference>